<keyword evidence="4" id="KW-1185">Reference proteome</keyword>
<gene>
    <name evidence="3" type="ORF">AArcS_1658</name>
</gene>
<name>A0A897MS57_9EURY</name>
<feature type="compositionally biased region" description="Basic and acidic residues" evidence="2">
    <location>
        <begin position="299"/>
        <end position="325"/>
    </location>
</feature>
<feature type="region of interest" description="Disordered" evidence="2">
    <location>
        <begin position="944"/>
        <end position="963"/>
    </location>
</feature>
<keyword evidence="1" id="KW-0175">Coiled coil</keyword>
<dbReference type="GeneID" id="70685037"/>
<evidence type="ECO:0000256" key="2">
    <source>
        <dbReference type="SAM" id="MobiDB-lite"/>
    </source>
</evidence>
<dbReference type="SUPFAM" id="SSF52540">
    <property type="entry name" value="P-loop containing nucleoside triphosphate hydrolases"/>
    <property type="match status" value="1"/>
</dbReference>
<dbReference type="RefSeq" id="WP_238476930.1">
    <property type="nucleotide sequence ID" value="NZ_CP064786.1"/>
</dbReference>
<feature type="coiled-coil region" evidence="1">
    <location>
        <begin position="561"/>
        <end position="749"/>
    </location>
</feature>
<feature type="region of interest" description="Disordered" evidence="2">
    <location>
        <begin position="457"/>
        <end position="484"/>
    </location>
</feature>
<protein>
    <submittedName>
        <fullName evidence="3">Chromosome segregation ATPase, Smc family</fullName>
    </submittedName>
</protein>
<proteinExistence type="predicted"/>
<feature type="region of interest" description="Disordered" evidence="2">
    <location>
        <begin position="299"/>
        <end position="326"/>
    </location>
</feature>
<sequence length="1160" mass="129620">MTAENEPVTVEQLDIVRAPGFETGGFEIDGCCPGINLVHGPNGAGKTTTANSIMRVLWPDVVSNGEKLVGQLSLNGEQWRVDVSNTRAEYQRNGQEASAPNLPPVDQRDRYLLSLHDLLQRDTRNESFAETIERESAGGYDLSAAHDELGYGESPITRRKGVYQDAQDAVETWRDERTDAKGLEEERSRLTKLRSELEEAKQARDQKEVLAQAITYREAKSDHQDAKEELGEFPGVLEQVGGDELSQVEELDEQIDEWEIEKQESEAKQEDAEATLEATALPEDGVSEGVIARLKRRRDTLEEAESRKDEVEEALEGAKAERQSAREGIPLEIDHDALVDLQPGTWKDVSEFARTAEQVQAERQRRETIEQWADTEEPPEADLRSLERGSKALEEWLMAGQNVEVASGGEAAFRIGAVSAGVVSLAGVALGVLVNPLLFSVVLVGVALFVYGYRQQGDTETSGSGREPHRESFKQTGVESPASWTENEVRDRLVEIYDEIAEHKVVEERQQKRDALVAEQDIDSKQEALAAKREDLREEIGAAPETTDIELAVIVRRVLDWQEVNDEVVRLEAELDRVQENLEEGRETIQSELGEYGSDEVNDSATATERIRELERRQSDYETATRELTDAKETIEKATGKLTKLQDEQEEIFTTLDLDPGDRDALEALCEQVEEYGDAKSEVEQTAAIVEQEEEELETLPAFKPELKEEELPALKQELRQAKETAERYDSIQEQISGIEAKIKEAKSGSEVEEAITEKERALTALGEQLDDDYSAMVGDVLVEHIQEKTVEASRPSVFQRANELLATITHGRYELMLAEGEQTFRAYDTAKQKGFALEKLSSGTRVQVLLAVRLAFVEQQEQGAKLPILLDETLANTDDLRAEVIIESLIELAKEGRQIFYFTAQGDEVAKWRVALEETSDVEWTTIDLAEVQDLSESVQVPTVDSIESLTPSPAEPDADDHESYGDVLGVEPFNPYDGAGTAHLWYVVEDIEVLYDLLELGIERVGQLQNLLERDRSGFVPAEPKTLDEVQQNIAALEEFAQAWQIGRGDPVDRSVLEVADGVSDTYIERVSELAEELGGDAEQLVEALYSGDVDRFRRNKAEELEDYLQAHGYIVSREPLADDDIRIRMIERLVEAGVDRDDAAGRAAELLERVTEK</sequence>
<dbReference type="AlphaFoldDB" id="A0A897MS57"/>
<dbReference type="EMBL" id="CP064786">
    <property type="protein sequence ID" value="QSG02868.1"/>
    <property type="molecule type" value="Genomic_DNA"/>
</dbReference>
<dbReference type="Proteomes" id="UP000663586">
    <property type="component" value="Chromosome"/>
</dbReference>
<dbReference type="InterPro" id="IPR027417">
    <property type="entry name" value="P-loop_NTPase"/>
</dbReference>
<dbReference type="Gene3D" id="3.40.50.300">
    <property type="entry name" value="P-loop containing nucleotide triphosphate hydrolases"/>
    <property type="match status" value="2"/>
</dbReference>
<evidence type="ECO:0000313" key="4">
    <source>
        <dbReference type="Proteomes" id="UP000663586"/>
    </source>
</evidence>
<feature type="coiled-coil region" evidence="1">
    <location>
        <begin position="180"/>
        <end position="213"/>
    </location>
</feature>
<accession>A0A897MS57</accession>
<reference evidence="3" key="1">
    <citation type="submission" date="2020-11" db="EMBL/GenBank/DDBJ databases">
        <title>Carbohydrate-dependent, anaerobic sulfur respiration: A novel catabolism in halophilic archaea.</title>
        <authorList>
            <person name="Sorokin D.Y."/>
            <person name="Messina E."/>
            <person name="Smedile F."/>
            <person name="La Cono V."/>
            <person name="Hallsworth J.E."/>
            <person name="Yakimov M.M."/>
        </authorList>
    </citation>
    <scope>NUCLEOTIDE SEQUENCE</scope>
    <source>
        <strain evidence="3">AArc-S</strain>
    </source>
</reference>
<evidence type="ECO:0000313" key="3">
    <source>
        <dbReference type="EMBL" id="QSG02868.1"/>
    </source>
</evidence>
<dbReference type="KEGG" id="hara:AArcS_1658"/>
<evidence type="ECO:0000256" key="1">
    <source>
        <dbReference type="SAM" id="Coils"/>
    </source>
</evidence>
<dbReference type="PANTHER" id="PTHR41259">
    <property type="entry name" value="DOUBLE-STRAND BREAK REPAIR RAD50 ATPASE, PUTATIVE-RELATED"/>
    <property type="match status" value="1"/>
</dbReference>
<dbReference type="PANTHER" id="PTHR41259:SF1">
    <property type="entry name" value="DOUBLE-STRAND BREAK REPAIR RAD50 ATPASE, PUTATIVE-RELATED"/>
    <property type="match status" value="1"/>
</dbReference>
<feature type="compositionally biased region" description="Polar residues" evidence="2">
    <location>
        <begin position="474"/>
        <end position="484"/>
    </location>
</feature>
<organism evidence="3 4">
    <name type="scientific">Natranaeroarchaeum sulfidigenes</name>
    <dbReference type="NCBI Taxonomy" id="2784880"/>
    <lineage>
        <taxon>Archaea</taxon>
        <taxon>Methanobacteriati</taxon>
        <taxon>Methanobacteriota</taxon>
        <taxon>Stenosarchaea group</taxon>
        <taxon>Halobacteria</taxon>
        <taxon>Halobacteriales</taxon>
        <taxon>Natronoarchaeaceae</taxon>
        <taxon>Natranaeroarchaeum</taxon>
    </lineage>
</organism>
<feature type="compositionally biased region" description="Polar residues" evidence="2">
    <location>
        <begin position="944"/>
        <end position="953"/>
    </location>
</feature>